<accession>A0A2T2YD68</accession>
<organism evidence="1 2">
    <name type="scientific">Adhaeribacter arboris</name>
    <dbReference type="NCBI Taxonomy" id="2072846"/>
    <lineage>
        <taxon>Bacteria</taxon>
        <taxon>Pseudomonadati</taxon>
        <taxon>Bacteroidota</taxon>
        <taxon>Cytophagia</taxon>
        <taxon>Cytophagales</taxon>
        <taxon>Hymenobacteraceae</taxon>
        <taxon>Adhaeribacter</taxon>
    </lineage>
</organism>
<reference evidence="1 2" key="1">
    <citation type="submission" date="2018-03" db="EMBL/GenBank/DDBJ databases">
        <title>Adhaeribacter sp. HMF7605 Genome sequencing and assembly.</title>
        <authorList>
            <person name="Kang H."/>
            <person name="Kang J."/>
            <person name="Cha I."/>
            <person name="Kim H."/>
            <person name="Joh K."/>
        </authorList>
    </citation>
    <scope>NUCLEOTIDE SEQUENCE [LARGE SCALE GENOMIC DNA]</scope>
    <source>
        <strain evidence="1 2">HMF7605</strain>
    </source>
</reference>
<gene>
    <name evidence="1" type="ORF">AHMF7605_07920</name>
</gene>
<comment type="caution">
    <text evidence="1">The sequence shown here is derived from an EMBL/GenBank/DDBJ whole genome shotgun (WGS) entry which is preliminary data.</text>
</comment>
<dbReference type="Proteomes" id="UP000240357">
    <property type="component" value="Unassembled WGS sequence"/>
</dbReference>
<dbReference type="InterPro" id="IPR036412">
    <property type="entry name" value="HAD-like_sf"/>
</dbReference>
<dbReference type="InterPro" id="IPR023214">
    <property type="entry name" value="HAD_sf"/>
</dbReference>
<sequence length="86" mass="9993">MIDKDKVIKKFLKKYSLENKEIIYVGDEARDIVACKKNQVLSIWVNWRYDIPEVAGKENPDFIAGTPADILEIVKSEQPNLKRQED</sequence>
<dbReference type="SUPFAM" id="SSF56784">
    <property type="entry name" value="HAD-like"/>
    <property type="match status" value="1"/>
</dbReference>
<dbReference type="AlphaFoldDB" id="A0A2T2YD68"/>
<evidence type="ECO:0000313" key="2">
    <source>
        <dbReference type="Proteomes" id="UP000240357"/>
    </source>
</evidence>
<protein>
    <recommendedName>
        <fullName evidence="3">Phosphoglycolate phosphatase</fullName>
    </recommendedName>
</protein>
<evidence type="ECO:0008006" key="3">
    <source>
        <dbReference type="Google" id="ProtNLM"/>
    </source>
</evidence>
<dbReference type="InterPro" id="IPR041492">
    <property type="entry name" value="HAD_2"/>
</dbReference>
<dbReference type="Gene3D" id="3.40.50.1000">
    <property type="entry name" value="HAD superfamily/HAD-like"/>
    <property type="match status" value="1"/>
</dbReference>
<dbReference type="EMBL" id="PYFT01000001">
    <property type="protein sequence ID" value="PSR53457.1"/>
    <property type="molecule type" value="Genomic_DNA"/>
</dbReference>
<keyword evidence="2" id="KW-1185">Reference proteome</keyword>
<name>A0A2T2YD68_9BACT</name>
<evidence type="ECO:0000313" key="1">
    <source>
        <dbReference type="EMBL" id="PSR53457.1"/>
    </source>
</evidence>
<dbReference type="Pfam" id="PF13419">
    <property type="entry name" value="HAD_2"/>
    <property type="match status" value="1"/>
</dbReference>
<proteinExistence type="predicted"/>